<proteinExistence type="predicted"/>
<evidence type="ECO:0000313" key="1">
    <source>
        <dbReference type="EMBL" id="KRZ21722.1"/>
    </source>
</evidence>
<gene>
    <name evidence="1" type="ORF">T4B_10485</name>
</gene>
<dbReference type="EMBL" id="JYDS01000195">
    <property type="protein sequence ID" value="KRZ21722.1"/>
    <property type="molecule type" value="Genomic_DNA"/>
</dbReference>
<keyword evidence="2" id="KW-1185">Reference proteome</keyword>
<protein>
    <submittedName>
        <fullName evidence="1">Uncharacterized protein</fullName>
    </submittedName>
</protein>
<reference evidence="1 2" key="1">
    <citation type="submission" date="2015-01" db="EMBL/GenBank/DDBJ databases">
        <title>Evolution of Trichinella species and genotypes.</title>
        <authorList>
            <person name="Korhonen P.K."/>
            <person name="Edoardo P."/>
            <person name="Giuseppe L.R."/>
            <person name="Gasser R.B."/>
        </authorList>
    </citation>
    <scope>NUCLEOTIDE SEQUENCE [LARGE SCALE GENOMIC DNA]</scope>
    <source>
        <strain evidence="1">ISS588</strain>
    </source>
</reference>
<name>A0A0V1IG72_TRIPS</name>
<organism evidence="1 2">
    <name type="scientific">Trichinella pseudospiralis</name>
    <name type="common">Parasitic roundworm</name>
    <dbReference type="NCBI Taxonomy" id="6337"/>
    <lineage>
        <taxon>Eukaryota</taxon>
        <taxon>Metazoa</taxon>
        <taxon>Ecdysozoa</taxon>
        <taxon>Nematoda</taxon>
        <taxon>Enoplea</taxon>
        <taxon>Dorylaimia</taxon>
        <taxon>Trichinellida</taxon>
        <taxon>Trichinellidae</taxon>
        <taxon>Trichinella</taxon>
    </lineage>
</organism>
<accession>A0A0V1IG72</accession>
<evidence type="ECO:0000313" key="2">
    <source>
        <dbReference type="Proteomes" id="UP000054805"/>
    </source>
</evidence>
<comment type="caution">
    <text evidence="1">The sequence shown here is derived from an EMBL/GenBank/DDBJ whole genome shotgun (WGS) entry which is preliminary data.</text>
</comment>
<sequence length="74" mass="8471">MPLDILTIFEFCRFTKLIKLKRLQNNFNNSSIAASFVSELYGTLLTIISVGCEVVVRWMAEVDHFLSLIVIAYN</sequence>
<dbReference type="AlphaFoldDB" id="A0A0V1IG72"/>
<dbReference type="Proteomes" id="UP000054805">
    <property type="component" value="Unassembled WGS sequence"/>
</dbReference>